<dbReference type="InterPro" id="IPR051798">
    <property type="entry name" value="Class-II_PLP-Dep_Aminotrans"/>
</dbReference>
<dbReference type="Pfam" id="PF00155">
    <property type="entry name" value="Aminotran_1_2"/>
    <property type="match status" value="1"/>
</dbReference>
<dbReference type="InterPro" id="IPR015422">
    <property type="entry name" value="PyrdxlP-dep_Trfase_small"/>
</dbReference>
<evidence type="ECO:0000256" key="1">
    <source>
        <dbReference type="ARBA" id="ARBA00001933"/>
    </source>
</evidence>
<dbReference type="InterPro" id="IPR015424">
    <property type="entry name" value="PyrdxlP-dep_Trfase"/>
</dbReference>
<dbReference type="AlphaFoldDB" id="A0A3P1SDU9"/>
<dbReference type="EMBL" id="RQZF01000015">
    <property type="protein sequence ID" value="RRC94492.1"/>
    <property type="molecule type" value="Genomic_DNA"/>
</dbReference>
<keyword evidence="8" id="KW-0032">Aminotransferase</keyword>
<keyword evidence="4" id="KW-0456">Lyase</keyword>
<evidence type="ECO:0000256" key="4">
    <source>
        <dbReference type="ARBA" id="ARBA00023239"/>
    </source>
</evidence>
<dbReference type="InterPro" id="IPR004839">
    <property type="entry name" value="Aminotransferase_I/II_large"/>
</dbReference>
<dbReference type="GO" id="GO:0030170">
    <property type="term" value="F:pyridoxal phosphate binding"/>
    <property type="evidence" value="ECO:0007669"/>
    <property type="project" value="InterPro"/>
</dbReference>
<keyword evidence="8" id="KW-0808">Transferase</keyword>
<keyword evidence="3" id="KW-0663">Pyridoxal phosphate</keyword>
<comment type="caution">
    <text evidence="8">The sequence shown here is derived from an EMBL/GenBank/DDBJ whole genome shotgun (WGS) entry which is preliminary data.</text>
</comment>
<evidence type="ECO:0000256" key="5">
    <source>
        <dbReference type="ARBA" id="ARBA00037974"/>
    </source>
</evidence>
<evidence type="ECO:0000259" key="7">
    <source>
        <dbReference type="Pfam" id="PF00155"/>
    </source>
</evidence>
<dbReference type="PANTHER" id="PTHR43525:SF1">
    <property type="entry name" value="PROTEIN MALY"/>
    <property type="match status" value="1"/>
</dbReference>
<dbReference type="SUPFAM" id="SSF53383">
    <property type="entry name" value="PLP-dependent transferases"/>
    <property type="match status" value="1"/>
</dbReference>
<evidence type="ECO:0000256" key="6">
    <source>
        <dbReference type="SAM" id="MobiDB-lite"/>
    </source>
</evidence>
<reference evidence="8 9" key="1">
    <citation type="submission" date="2018-11" db="EMBL/GenBank/DDBJ databases">
        <title>Genomes From Bacteria Associated with the Canine Oral Cavity: a Test Case for Automated Genome-Based Taxonomic Assignment.</title>
        <authorList>
            <person name="Coil D.A."/>
            <person name="Jospin G."/>
            <person name="Darling A.E."/>
            <person name="Wallis C."/>
            <person name="Davis I.J."/>
            <person name="Harris S."/>
            <person name="Eisen J.A."/>
            <person name="Holcombe L.J."/>
            <person name="O'Flynn C."/>
        </authorList>
    </citation>
    <scope>NUCLEOTIDE SEQUENCE [LARGE SCALE GENOMIC DNA]</scope>
    <source>
        <strain evidence="8 9">OH770</strain>
    </source>
</reference>
<comment type="similarity">
    <text evidence="5">Belongs to the class-II pyridoxal-phosphate-dependent aminotransferase family. MalY/PatB cystathionine beta-lyase subfamily.</text>
</comment>
<name>A0A3P1SDU9_9ACTO</name>
<dbReference type="Gene3D" id="3.90.1150.10">
    <property type="entry name" value="Aspartate Aminotransferase, domain 1"/>
    <property type="match status" value="1"/>
</dbReference>
<dbReference type="OrthoDB" id="3224382at2"/>
<accession>A0A3P1SDU9</accession>
<evidence type="ECO:0000256" key="2">
    <source>
        <dbReference type="ARBA" id="ARBA00012224"/>
    </source>
</evidence>
<dbReference type="InterPro" id="IPR015421">
    <property type="entry name" value="PyrdxlP-dep_Trfase_major"/>
</dbReference>
<dbReference type="Proteomes" id="UP000280444">
    <property type="component" value="Unassembled WGS sequence"/>
</dbReference>
<dbReference type="RefSeq" id="WP_124872391.1">
    <property type="nucleotide sequence ID" value="NZ_RQZF01000015.1"/>
</dbReference>
<comment type="cofactor">
    <cofactor evidence="1">
        <name>pyridoxal 5'-phosphate</name>
        <dbReference type="ChEBI" id="CHEBI:597326"/>
    </cofactor>
</comment>
<dbReference type="EC" id="4.4.1.13" evidence="2"/>
<feature type="region of interest" description="Disordered" evidence="6">
    <location>
        <begin position="1"/>
        <end position="20"/>
    </location>
</feature>
<organism evidence="8 9">
    <name type="scientific">Schaalia canis</name>
    <dbReference type="NCBI Taxonomy" id="100469"/>
    <lineage>
        <taxon>Bacteria</taxon>
        <taxon>Bacillati</taxon>
        <taxon>Actinomycetota</taxon>
        <taxon>Actinomycetes</taxon>
        <taxon>Actinomycetales</taxon>
        <taxon>Actinomycetaceae</taxon>
        <taxon>Schaalia</taxon>
    </lineage>
</organism>
<protein>
    <recommendedName>
        <fullName evidence="2">cysteine-S-conjugate beta-lyase</fullName>
        <ecNumber evidence="2">4.4.1.13</ecNumber>
    </recommendedName>
</protein>
<dbReference type="Gene3D" id="3.40.640.10">
    <property type="entry name" value="Type I PLP-dependent aspartate aminotransferase-like (Major domain)"/>
    <property type="match status" value="1"/>
</dbReference>
<proteinExistence type="inferred from homology"/>
<evidence type="ECO:0000313" key="9">
    <source>
        <dbReference type="Proteomes" id="UP000280444"/>
    </source>
</evidence>
<feature type="domain" description="Aminotransferase class I/classII large" evidence="7">
    <location>
        <begin position="45"/>
        <end position="407"/>
    </location>
</feature>
<dbReference type="GO" id="GO:0008483">
    <property type="term" value="F:transaminase activity"/>
    <property type="evidence" value="ECO:0007669"/>
    <property type="project" value="UniProtKB-KW"/>
</dbReference>
<evidence type="ECO:0000313" key="8">
    <source>
        <dbReference type="EMBL" id="RRC94492.1"/>
    </source>
</evidence>
<dbReference type="PANTHER" id="PTHR43525">
    <property type="entry name" value="PROTEIN MALY"/>
    <property type="match status" value="1"/>
</dbReference>
<keyword evidence="9" id="KW-1185">Reference proteome</keyword>
<gene>
    <name evidence="8" type="ORF">EII11_10140</name>
</gene>
<evidence type="ECO:0000256" key="3">
    <source>
        <dbReference type="ARBA" id="ARBA00022898"/>
    </source>
</evidence>
<dbReference type="CDD" id="cd00609">
    <property type="entry name" value="AAT_like"/>
    <property type="match status" value="1"/>
</dbReference>
<dbReference type="GO" id="GO:0047804">
    <property type="term" value="F:cysteine-S-conjugate beta-lyase activity"/>
    <property type="evidence" value="ECO:0007669"/>
    <property type="project" value="UniProtKB-EC"/>
</dbReference>
<sequence length="431" mass="47301">MDDSVYRPYPGAPSDAQQSFTARPHRWGTHSAKWDLLASPLGSDAISLSVADMEFYSAPTVIHAITRAAAHGVYGYTEVFTDFAQAACRWQRVRHQWEPRPDETHFFPRIVQCLSALLDRVIAPKNGERPVLVTLTPAYGPLLEVARRLGVHIREVPLISHPAPNTAFLTHRINDDLLNAAMTGADVLLWCNPHNPTGRVWTRDELHAVATLALTHDVLVFSDDIHADFTRTERTSYTPLALVSPELWERELLIHCASPGKTFNTAELESAAIFAPPALGQALEEAKRAAGLHNPNYFAIPATIAAWTDGDKWVDTLRQRIDANLALAVDLLHTLLPAAHITDPDGTYLVWVDAAAYLPHADSLTAVMDEARVAVSPGIDFGSEYGSYFRVNVALPPADLEGALERFCHCLNAHATSPITPTFSSSTEHPA</sequence>